<sequence length="687" mass="80851">MIISNRIKEIIEIIIESRDYVSIEKISIKMNISKRTIYRELSEIKSILAKHGIELLTASNKGIIAVGPKENIFTLKQFLYDQNEVLIIESNQRADFILLGLIQESDYVKTEAIAIDNNYPLSTVRNDLKKIQEKIARYELHIIQQKRQGIIIKGSLIEKNHLLTDIILDRVEENIIYRWLNKSEEENNPFLQRLEEFGFKNIIQQTHDSLRIVLYEEDSLTNIKTRDYLEVVFLLALMLYYHGTVKRYAKYMESQKENPEKRDLVNKVVSKIGKDFSIILTSEELTYIQWVLQINMVKNDSHVTTIRNHTLNEEIMKFIESVEERMGISLSRDQELKEGLYTHMEKALARIRSNMQITNPALDEIRQTYGELFFIIKQEINKIFLNDYFPDDEIGYLLLYFAITLDKYAKKAFRVLVICSGGMGSSKMLANSLEREIPEIQIVKTTSVVTLGKETLGEYDLILSTIPLYLPEDSYLRVSPMLHKNEILKIKEKIRRHKHSMLRRIDNEERNDTLFQGEYSENILNEVSVINKLALSVISNFHVFEYNKSQGLKNDKVASLSDYRYKKLINHSLDINDTTEYISFLIPTTSIAYYERIYTELTKPLIFVHRYIHPNQLKSKNDIFYNAVFVLYPEKMQETERKTLKFMVEFILEDVDFLKGIKSYEEKYLKNLLSYRVRQYLIEKLKG</sequence>
<organism evidence="8 9">
    <name type="scientific">Candidatus Enterococcus lowellii</name>
    <dbReference type="NCBI Taxonomy" id="2230877"/>
    <lineage>
        <taxon>Bacteria</taxon>
        <taxon>Bacillati</taxon>
        <taxon>Bacillota</taxon>
        <taxon>Bacilli</taxon>
        <taxon>Lactobacillales</taxon>
        <taxon>Enterococcaceae</taxon>
        <taxon>Enterococcus</taxon>
    </lineage>
</organism>
<evidence type="ECO:0000256" key="4">
    <source>
        <dbReference type="ARBA" id="ARBA00023163"/>
    </source>
</evidence>
<dbReference type="InterPro" id="IPR003501">
    <property type="entry name" value="PTS_EIIB_2/3"/>
</dbReference>
<dbReference type="PANTHER" id="PTHR30185:SF18">
    <property type="entry name" value="TRANSCRIPTIONAL REGULATOR MTLR"/>
    <property type="match status" value="1"/>
</dbReference>
<keyword evidence="5" id="KW-0175">Coiled coil</keyword>
<dbReference type="EMBL" id="CP147251">
    <property type="protein sequence ID" value="WYJ77961.1"/>
    <property type="molecule type" value="Genomic_DNA"/>
</dbReference>
<dbReference type="InterPro" id="IPR013011">
    <property type="entry name" value="PTS_EIIB_2"/>
</dbReference>
<feature type="domain" description="PRD" evidence="7">
    <location>
        <begin position="306"/>
        <end position="411"/>
    </location>
</feature>
<dbReference type="Proteomes" id="UP000664701">
    <property type="component" value="Chromosome"/>
</dbReference>
<evidence type="ECO:0000313" key="9">
    <source>
        <dbReference type="Proteomes" id="UP000664701"/>
    </source>
</evidence>
<name>A0ABZ2SU44_9ENTE</name>
<accession>A0ABZ2SU44</accession>
<evidence type="ECO:0000259" key="6">
    <source>
        <dbReference type="PROSITE" id="PS51099"/>
    </source>
</evidence>
<dbReference type="InterPro" id="IPR036634">
    <property type="entry name" value="PRD_sf"/>
</dbReference>
<dbReference type="InterPro" id="IPR036388">
    <property type="entry name" value="WH-like_DNA-bd_sf"/>
</dbReference>
<dbReference type="Gene3D" id="1.10.1790.10">
    <property type="entry name" value="PRD domain"/>
    <property type="match status" value="1"/>
</dbReference>
<dbReference type="SUPFAM" id="SSF63520">
    <property type="entry name" value="PTS-regulatory domain, PRD"/>
    <property type="match status" value="1"/>
</dbReference>
<evidence type="ECO:0000259" key="7">
    <source>
        <dbReference type="PROSITE" id="PS51372"/>
    </source>
</evidence>
<dbReference type="Gene3D" id="3.40.50.2300">
    <property type="match status" value="1"/>
</dbReference>
<reference evidence="8 9" key="1">
    <citation type="submission" date="2024-03" db="EMBL/GenBank/DDBJ databases">
        <title>The Genome Sequence of Enterococcus sp. DIV2402.</title>
        <authorList>
            <consortium name="The Broad Institute Genomics Platform"/>
            <consortium name="The Broad Institute Microbial Omics Core"/>
            <consortium name="The Broad Institute Genomic Center for Infectious Diseases"/>
            <person name="Earl A."/>
            <person name="Manson A."/>
            <person name="Gilmore M."/>
            <person name="Schwartman J."/>
            <person name="Shea T."/>
            <person name="Abouelleil A."/>
            <person name="Cao P."/>
            <person name="Chapman S."/>
            <person name="Cusick C."/>
            <person name="Young S."/>
            <person name="Neafsey D."/>
            <person name="Nusbaum C."/>
            <person name="Birren B."/>
        </authorList>
    </citation>
    <scope>NUCLEOTIDE SEQUENCE [LARGE SCALE GENOMIC DNA]</scope>
    <source>
        <strain evidence="8 9">DIV2402</strain>
    </source>
</reference>
<dbReference type="InterPro" id="IPR011608">
    <property type="entry name" value="PRD"/>
</dbReference>
<dbReference type="InterPro" id="IPR050661">
    <property type="entry name" value="BglG_antiterminators"/>
</dbReference>
<evidence type="ECO:0000256" key="5">
    <source>
        <dbReference type="SAM" id="Coils"/>
    </source>
</evidence>
<dbReference type="SUPFAM" id="SSF52794">
    <property type="entry name" value="PTS system IIB component-like"/>
    <property type="match status" value="1"/>
</dbReference>
<keyword evidence="9" id="KW-1185">Reference proteome</keyword>
<dbReference type="Pfam" id="PF02302">
    <property type="entry name" value="PTS_IIB"/>
    <property type="match status" value="1"/>
</dbReference>
<gene>
    <name evidence="8" type="ORF">DOK78_002601</name>
</gene>
<dbReference type="Pfam" id="PF08279">
    <property type="entry name" value="HTH_11"/>
    <property type="match status" value="1"/>
</dbReference>
<feature type="domain" description="PTS EIIB type-2" evidence="6">
    <location>
        <begin position="413"/>
        <end position="502"/>
    </location>
</feature>
<dbReference type="InterPro" id="IPR036095">
    <property type="entry name" value="PTS_EIIB-like_sf"/>
</dbReference>
<dbReference type="PANTHER" id="PTHR30185">
    <property type="entry name" value="CRYPTIC BETA-GLUCOSIDE BGL OPERON ANTITERMINATOR"/>
    <property type="match status" value="1"/>
</dbReference>
<evidence type="ECO:0000256" key="3">
    <source>
        <dbReference type="ARBA" id="ARBA00023015"/>
    </source>
</evidence>
<evidence type="ECO:0000313" key="8">
    <source>
        <dbReference type="EMBL" id="WYJ77961.1"/>
    </source>
</evidence>
<keyword evidence="2" id="KW-0677">Repeat</keyword>
<dbReference type="Gene3D" id="1.10.10.10">
    <property type="entry name" value="Winged helix-like DNA-binding domain superfamily/Winged helix DNA-binding domain"/>
    <property type="match status" value="1"/>
</dbReference>
<dbReference type="PROSITE" id="PS51372">
    <property type="entry name" value="PRD_2"/>
    <property type="match status" value="1"/>
</dbReference>
<evidence type="ECO:0000256" key="1">
    <source>
        <dbReference type="ARBA" id="ARBA00022679"/>
    </source>
</evidence>
<keyword evidence="1" id="KW-0808">Transferase</keyword>
<proteinExistence type="predicted"/>
<dbReference type="Pfam" id="PF00874">
    <property type="entry name" value="PRD"/>
    <property type="match status" value="1"/>
</dbReference>
<keyword evidence="3" id="KW-0805">Transcription regulation</keyword>
<dbReference type="PROSITE" id="PS51099">
    <property type="entry name" value="PTS_EIIB_TYPE_2"/>
    <property type="match status" value="1"/>
</dbReference>
<protein>
    <submittedName>
        <fullName evidence="8">Mannitol operon transcriptional antiterminator</fullName>
    </submittedName>
</protein>
<dbReference type="RefSeq" id="WP_207871866.1">
    <property type="nucleotide sequence ID" value="NZ_CP147251.1"/>
</dbReference>
<feature type="coiled-coil region" evidence="5">
    <location>
        <begin position="121"/>
        <end position="148"/>
    </location>
</feature>
<evidence type="ECO:0000256" key="2">
    <source>
        <dbReference type="ARBA" id="ARBA00022737"/>
    </source>
</evidence>
<dbReference type="CDD" id="cd05568">
    <property type="entry name" value="PTS_IIB_bgl_like"/>
    <property type="match status" value="1"/>
</dbReference>
<keyword evidence="4" id="KW-0804">Transcription</keyword>
<dbReference type="InterPro" id="IPR013196">
    <property type="entry name" value="HTH_11"/>
</dbReference>